<evidence type="ECO:0000313" key="8">
    <source>
        <dbReference type="Proteomes" id="UP000433883"/>
    </source>
</evidence>
<dbReference type="InterPro" id="IPR012677">
    <property type="entry name" value="Nucleotide-bd_a/b_plait_sf"/>
</dbReference>
<dbReference type="PANTHER" id="PTHR46754">
    <property type="entry name" value="MKI67 FHA DOMAIN-INTERACTING NUCLEOLAR PHOSPHOPROTEIN"/>
    <property type="match status" value="1"/>
</dbReference>
<feature type="compositionally biased region" description="Basic residues" evidence="5">
    <location>
        <begin position="258"/>
        <end position="268"/>
    </location>
</feature>
<reference evidence="7 8" key="1">
    <citation type="submission" date="2019-11" db="EMBL/GenBank/DDBJ databases">
        <title>Venturia inaequalis Genome Resource.</title>
        <authorList>
            <person name="Lichtner F.J."/>
        </authorList>
    </citation>
    <scope>NUCLEOTIDE SEQUENCE [LARGE SCALE GENOMIC DNA]</scope>
    <source>
        <strain evidence="7">Bline_iso_100314</strain>
    </source>
</reference>
<dbReference type="GO" id="GO:0003723">
    <property type="term" value="F:RNA binding"/>
    <property type="evidence" value="ECO:0007669"/>
    <property type="project" value="UniProtKB-UniRule"/>
</dbReference>
<gene>
    <name evidence="7" type="ORF">BLS_007840</name>
</gene>
<comment type="subcellular location">
    <subcellularLocation>
        <location evidence="1">Nucleus</location>
        <location evidence="1">Nucleolus</location>
    </subcellularLocation>
</comment>
<evidence type="ECO:0000256" key="1">
    <source>
        <dbReference type="ARBA" id="ARBA00004604"/>
    </source>
</evidence>
<keyword evidence="3" id="KW-0539">Nucleus</keyword>
<keyword evidence="2 4" id="KW-0694">RNA-binding</keyword>
<feature type="compositionally biased region" description="Basic and acidic residues" evidence="5">
    <location>
        <begin position="40"/>
        <end position="59"/>
    </location>
</feature>
<dbReference type="GO" id="GO:0005730">
    <property type="term" value="C:nucleolus"/>
    <property type="evidence" value="ECO:0007669"/>
    <property type="project" value="UniProtKB-SubCell"/>
</dbReference>
<feature type="compositionally biased region" description="Basic and acidic residues" evidence="5">
    <location>
        <begin position="14"/>
        <end position="25"/>
    </location>
</feature>
<feature type="region of interest" description="Disordered" evidence="5">
    <location>
        <begin position="180"/>
        <end position="339"/>
    </location>
</feature>
<name>A0A8H3U7X7_VENIN</name>
<feature type="compositionally biased region" description="Basic residues" evidence="5">
    <location>
        <begin position="289"/>
        <end position="299"/>
    </location>
</feature>
<feature type="compositionally biased region" description="Low complexity" evidence="5">
    <location>
        <begin position="302"/>
        <end position="322"/>
    </location>
</feature>
<dbReference type="Proteomes" id="UP000433883">
    <property type="component" value="Unassembled WGS sequence"/>
</dbReference>
<feature type="compositionally biased region" description="Low complexity" evidence="5">
    <location>
        <begin position="83"/>
        <end position="98"/>
    </location>
</feature>
<evidence type="ECO:0000256" key="2">
    <source>
        <dbReference type="ARBA" id="ARBA00022884"/>
    </source>
</evidence>
<sequence>MAVESTKTKRKSLDRKVKTSEDAPPAKKAKTTATEAPSPKPEKVKAAAEAKKNRKRAADFIDTAEVEVEKAEPAPKKTKKQKVVAPVEDAPEEPIAAPKAKKVKVDKRAKKTTEVVDTPEPVVKAKKGKKTEEVVDAPEPVEDKPVKAKKGKKAEEVVDAPEPVVKAKKGKKIEEVVDAPELVEDKPVKAKKGKKAEEIVDAPEPVVKAKKGKKTEEIVDSPEPVEEKPVKAKKGKKTEKIDEAPAELAEPVEDNSKKAKKEKAKGKNKKAEEVIEPAEAVEEKPVKEKKAKAEKKGKKAAAEVVEVAKVTEVTEETTAGASKPKKSKVEKKGKKAAEPVAEIVEETTTIETVKPKKAKAAKKDVAPVEVIEETTVVETVKPKKAKAEKATKKIVEVVTEEPEVAPKSILKKGKKVAKLAEEAETVPTSILKTKADKMNGESKELITADSLEDAFDGFSSGEEDNIADQTAALLAGFDSTDESEAGDDEGLPLDMVPKVKLDKAAKKALAAAKKEAEDVPGTLYVGRVPHGFYEHQMKAYFTQFGDVNRLRVSRNKKTGASRHFAFVEFSSREVADIVATTMNNYLMFGHIMKIRLMTPEQVHPDLWKGAGKRFKVIPRAKLAARDLAQPKGRDYWRKKIESEEKVRAEKMDRLKEVGYVFEMPAVRKVEDVAMKGTDEAVSGEVQAVAVAEEIVIDEPVLAIEPASAVVVDAVEKEVMSVISKKKGKGKGSEIIGDAVRVTKKNKKSKGKA</sequence>
<dbReference type="CDD" id="cd12307">
    <property type="entry name" value="RRM_NIFK_like"/>
    <property type="match status" value="1"/>
</dbReference>
<dbReference type="SMART" id="SM00360">
    <property type="entry name" value="RRM"/>
    <property type="match status" value="1"/>
</dbReference>
<feature type="domain" description="RRM" evidence="6">
    <location>
        <begin position="521"/>
        <end position="599"/>
    </location>
</feature>
<dbReference type="PROSITE" id="PS50102">
    <property type="entry name" value="RRM"/>
    <property type="match status" value="1"/>
</dbReference>
<evidence type="ECO:0000256" key="4">
    <source>
        <dbReference type="PROSITE-ProRule" id="PRU00176"/>
    </source>
</evidence>
<dbReference type="SUPFAM" id="SSF54928">
    <property type="entry name" value="RNA-binding domain, RBD"/>
    <property type="match status" value="1"/>
</dbReference>
<evidence type="ECO:0000256" key="5">
    <source>
        <dbReference type="SAM" id="MobiDB-lite"/>
    </source>
</evidence>
<dbReference type="InterPro" id="IPR035979">
    <property type="entry name" value="RBD_domain_sf"/>
</dbReference>
<dbReference type="Gene3D" id="3.30.70.330">
    <property type="match status" value="1"/>
</dbReference>
<feature type="compositionally biased region" description="Basic residues" evidence="5">
    <location>
        <begin position="323"/>
        <end position="334"/>
    </location>
</feature>
<dbReference type="EMBL" id="WNWQ01000637">
    <property type="protein sequence ID" value="KAE9965099.1"/>
    <property type="molecule type" value="Genomic_DNA"/>
</dbReference>
<evidence type="ECO:0000259" key="6">
    <source>
        <dbReference type="PROSITE" id="PS50102"/>
    </source>
</evidence>
<comment type="caution">
    <text evidence="7">The sequence shown here is derived from an EMBL/GenBank/DDBJ whole genome shotgun (WGS) entry which is preliminary data.</text>
</comment>
<accession>A0A8H3U7X7</accession>
<protein>
    <recommendedName>
        <fullName evidence="6">RRM domain-containing protein</fullName>
    </recommendedName>
</protein>
<dbReference type="InterPro" id="IPR000504">
    <property type="entry name" value="RRM_dom"/>
</dbReference>
<feature type="compositionally biased region" description="Basic residues" evidence="5">
    <location>
        <begin position="99"/>
        <end position="110"/>
    </location>
</feature>
<feature type="region of interest" description="Disordered" evidence="5">
    <location>
        <begin position="1"/>
        <end position="155"/>
    </location>
</feature>
<dbReference type="Pfam" id="PF00076">
    <property type="entry name" value="RRM_1"/>
    <property type="match status" value="1"/>
</dbReference>
<evidence type="ECO:0000256" key="3">
    <source>
        <dbReference type="ARBA" id="ARBA00023242"/>
    </source>
</evidence>
<dbReference type="AlphaFoldDB" id="A0A8H3U7X7"/>
<proteinExistence type="predicted"/>
<organism evidence="7 8">
    <name type="scientific">Venturia inaequalis</name>
    <name type="common">Apple scab fungus</name>
    <dbReference type="NCBI Taxonomy" id="5025"/>
    <lineage>
        <taxon>Eukaryota</taxon>
        <taxon>Fungi</taxon>
        <taxon>Dikarya</taxon>
        <taxon>Ascomycota</taxon>
        <taxon>Pezizomycotina</taxon>
        <taxon>Dothideomycetes</taxon>
        <taxon>Pleosporomycetidae</taxon>
        <taxon>Venturiales</taxon>
        <taxon>Venturiaceae</taxon>
        <taxon>Venturia</taxon>
    </lineage>
</organism>
<evidence type="ECO:0000313" key="7">
    <source>
        <dbReference type="EMBL" id="KAE9965099.1"/>
    </source>
</evidence>